<dbReference type="EMBL" id="JAHDTB010000031">
    <property type="protein sequence ID" value="MBW8290047.1"/>
    <property type="molecule type" value="Genomic_DNA"/>
</dbReference>
<comment type="caution">
    <text evidence="1">The sequence shown here is derived from an EMBL/GenBank/DDBJ whole genome shotgun (WGS) entry which is preliminary data.</text>
</comment>
<dbReference type="Gene3D" id="3.30.460.40">
    <property type="match status" value="1"/>
</dbReference>
<evidence type="ECO:0000313" key="2">
    <source>
        <dbReference type="Proteomes" id="UP000711178"/>
    </source>
</evidence>
<dbReference type="RefSeq" id="WP_043580943.1">
    <property type="nucleotide sequence ID" value="NZ_CP142381.1"/>
</dbReference>
<evidence type="ECO:0000313" key="1">
    <source>
        <dbReference type="EMBL" id="MBW8290047.1"/>
    </source>
</evidence>
<gene>
    <name evidence="1" type="ORF">KIF53_20615</name>
</gene>
<name>A0ABS7FJ12_9NEIS</name>
<proteinExistence type="predicted"/>
<dbReference type="GeneID" id="89683895"/>
<keyword evidence="2" id="KW-1185">Reference proteome</keyword>
<dbReference type="SUPFAM" id="SSF81301">
    <property type="entry name" value="Nucleotidyltransferase"/>
    <property type="match status" value="1"/>
</dbReference>
<dbReference type="InterPro" id="IPR043519">
    <property type="entry name" value="NT_sf"/>
</dbReference>
<protein>
    <recommendedName>
        <fullName evidence="3">Nucleotidyl transferase AbiEii/AbiGii toxin family protein</fullName>
    </recommendedName>
</protein>
<reference evidence="1 2" key="1">
    <citation type="submission" date="2021-05" db="EMBL/GenBank/DDBJ databases">
        <title>Draft Whole Genome Sequencing Of Biosensor Chromobacterium violaceum Strain CV026 Reveals A Regulatory RNA In Chromobacterium violaceum Phenotype Regulatory Network.</title>
        <authorList>
            <person name="Hong K.W."/>
            <person name="Chan K.G."/>
            <person name="Chang C.-Y."/>
        </authorList>
    </citation>
    <scope>NUCLEOTIDE SEQUENCE [LARGE SCALE GENOMIC DNA]</scope>
    <source>
        <strain evidence="1 2">ATCC 31532</strain>
    </source>
</reference>
<evidence type="ECO:0008006" key="3">
    <source>
        <dbReference type="Google" id="ProtNLM"/>
    </source>
</evidence>
<organism evidence="1 2">
    <name type="scientific">Chromobacterium subtsugae</name>
    <dbReference type="NCBI Taxonomy" id="251747"/>
    <lineage>
        <taxon>Bacteria</taxon>
        <taxon>Pseudomonadati</taxon>
        <taxon>Pseudomonadota</taxon>
        <taxon>Betaproteobacteria</taxon>
        <taxon>Neisseriales</taxon>
        <taxon>Chromobacteriaceae</taxon>
        <taxon>Chromobacterium</taxon>
    </lineage>
</organism>
<sequence length="154" mass="17220">MAQHPQDFARAIRPPLGDCGWAIGGSTLLAEAGLALQPRDLDLVCSEAAFPAAYRALAARARDITPAPHPRFATARFARFETPDGLQIDLMAGLRIRSTDGIHDHPFRQDAIRWRGGLPWCPLRGWLDMYRQMGREERARQIERLLADPAARLI</sequence>
<accession>A0ABS7FJ12</accession>
<dbReference type="Proteomes" id="UP000711178">
    <property type="component" value="Unassembled WGS sequence"/>
</dbReference>